<proteinExistence type="predicted"/>
<organism evidence="3 4">
    <name type="scientific">Caballeronia sordidicola</name>
    <name type="common">Burkholderia sordidicola</name>
    <dbReference type="NCBI Taxonomy" id="196367"/>
    <lineage>
        <taxon>Bacteria</taxon>
        <taxon>Pseudomonadati</taxon>
        <taxon>Pseudomonadota</taxon>
        <taxon>Betaproteobacteria</taxon>
        <taxon>Burkholderiales</taxon>
        <taxon>Burkholderiaceae</taxon>
        <taxon>Caballeronia</taxon>
    </lineage>
</organism>
<dbReference type="Gene3D" id="3.30.420.10">
    <property type="entry name" value="Ribonuclease H-like superfamily/Ribonuclease H"/>
    <property type="match status" value="1"/>
</dbReference>
<dbReference type="PROSITE" id="PS50994">
    <property type="entry name" value="INTEGRASE"/>
    <property type="match status" value="1"/>
</dbReference>
<dbReference type="InterPro" id="IPR001584">
    <property type="entry name" value="Integrase_cat-core"/>
</dbReference>
<dbReference type="InterPro" id="IPR017895">
    <property type="entry name" value="HTH_IS408/IS1162_type"/>
</dbReference>
<comment type="caution">
    <text evidence="3">The sequence shown here is derived from an EMBL/GenBank/DDBJ whole genome shotgun (WGS) entry which is preliminary data.</text>
</comment>
<dbReference type="GO" id="GO:0003676">
    <property type="term" value="F:nucleic acid binding"/>
    <property type="evidence" value="ECO:0007669"/>
    <property type="project" value="InterPro"/>
</dbReference>
<name>A0A242M641_CABSO</name>
<evidence type="ECO:0000259" key="2">
    <source>
        <dbReference type="PROSITE" id="PS50994"/>
    </source>
</evidence>
<dbReference type="NCBIfam" id="NF033546">
    <property type="entry name" value="transpos_IS21"/>
    <property type="match status" value="1"/>
</dbReference>
<feature type="domain" description="Integrase catalytic" evidence="2">
    <location>
        <begin position="140"/>
        <end position="260"/>
    </location>
</feature>
<gene>
    <name evidence="3" type="ORF">PAMC26577_37380</name>
</gene>
<dbReference type="Proteomes" id="UP000195221">
    <property type="component" value="Unassembled WGS sequence"/>
</dbReference>
<dbReference type="PANTHER" id="PTHR35004:SF8">
    <property type="entry name" value="TRANSPOSASE RV3428C-RELATED"/>
    <property type="match status" value="1"/>
</dbReference>
<evidence type="ECO:0000313" key="3">
    <source>
        <dbReference type="EMBL" id="OTP66564.1"/>
    </source>
</evidence>
<sequence>MPTPRMSMRKLKEVLRLKWACGLTHRQISRAIGISVGAVSKFAAQASQAGLDWAAAEALSEDELSARLRPSAPDATATALSRIEPDYIALHRELRRKGVTLQLLWEEYAEANPGQRTYRYTQFCQKYKDWAKSIKRSMRQQHRAGEKLFADFAGPTVPIFARDGGVEFEAHVFVAVLGASNYTFACATRTETMADWIGSLCDALEFIGGVPELLVPDNPKALIARPDRYEPGLGTTTQDFVNHYGTAMLPARPRKPQDKA</sequence>
<dbReference type="GO" id="GO:0015074">
    <property type="term" value="P:DNA integration"/>
    <property type="evidence" value="ECO:0007669"/>
    <property type="project" value="InterPro"/>
</dbReference>
<evidence type="ECO:0000259" key="1">
    <source>
        <dbReference type="PROSITE" id="PS50532"/>
    </source>
</evidence>
<accession>A0A242M641</accession>
<dbReference type="InterPro" id="IPR036397">
    <property type="entry name" value="RNaseH_sf"/>
</dbReference>
<protein>
    <submittedName>
        <fullName evidence="3">Mobile element protein</fullName>
    </submittedName>
</protein>
<dbReference type="PROSITE" id="PS50532">
    <property type="entry name" value="HTH_IS408"/>
    <property type="match status" value="1"/>
</dbReference>
<dbReference type="EMBL" id="NBTZ01000159">
    <property type="protein sequence ID" value="OTP66564.1"/>
    <property type="molecule type" value="Genomic_DNA"/>
</dbReference>
<feature type="domain" description="HTH IS408-type" evidence="1">
    <location>
        <begin position="11"/>
        <end position="94"/>
    </location>
</feature>
<dbReference type="PANTHER" id="PTHR35004">
    <property type="entry name" value="TRANSPOSASE RV3428C-RELATED"/>
    <property type="match status" value="1"/>
</dbReference>
<evidence type="ECO:0000313" key="4">
    <source>
        <dbReference type="Proteomes" id="UP000195221"/>
    </source>
</evidence>
<dbReference type="Pfam" id="PF00665">
    <property type="entry name" value="rve"/>
    <property type="match status" value="1"/>
</dbReference>
<dbReference type="AlphaFoldDB" id="A0A242M641"/>
<reference evidence="3 4" key="1">
    <citation type="submission" date="2017-03" db="EMBL/GenBank/DDBJ databases">
        <title>Genome analysis of strain PAMC 26577.</title>
        <authorList>
            <person name="Oh H.-M."/>
            <person name="Yang J.-A."/>
        </authorList>
    </citation>
    <scope>NUCLEOTIDE SEQUENCE [LARGE SCALE GENOMIC DNA]</scope>
    <source>
        <strain evidence="3 4">PAMC 26577</strain>
    </source>
</reference>